<dbReference type="RefSeq" id="WP_126307699.1">
    <property type="nucleotide sequence ID" value="NZ_AP018449.1"/>
</dbReference>
<sequence>MPGMSLTVRRRTALFLTLLMGMLGLLAGRIAWIQFAQGEKLSAKVRGQLQESRLLLSPRGAIYDRSGRELAVSNLSQSLYASPKDIKDPATMANMLAPILEMKPEELRQRLTGGGSFVWVKRTLDHEQAEQVTALIKDASLSGLGFIEESKRYYPNNTLAAQILGFVGTDDIGLEGMEAALDKTIKGKQQEQVIDTDNRGIPIFKSIFAFTPRKQVQSVYLTIDSGIQYIVEKALDNAMANTKARAATAIVMNPKTGEVLAMANRPTYNPNQFYRYDQDSWKNRAVSFVYEPGSTFKAVVAAAALEEGLVQPEERFIDNGDIEVSGRHIQNWSGDSYGNVSFLDIIKNSINTGFVQIGMRVGAGRLTNYVRTFGFGTPTGIELPGEEAGLLFDPREMRDSDLATMSIGQSIAVTPLQLLTAMSAIANDGVLLKPHIIKEIRNADGTLAEITGPQSVRQVIRSETARILTALLEKVVSEGGGDKAAVKGYHFAGKTGTAEKLNPDGRGYMSGHYIASFAGFGPVEDPQLAAIIVLDDPSGIYYGGTIAAPVFSEIMSQLLRYLNIRPLDGKDLLPLPKQNKSQPAVALTPPVTREVPPGKVLVPDLTGKPIREVGETLNKLGLTFTPAGSGIAVRQNISANTAVDPGTEVVVYFEQR</sequence>
<dbReference type="PROSITE" id="PS51178">
    <property type="entry name" value="PASTA"/>
    <property type="match status" value="1"/>
</dbReference>
<evidence type="ECO:0000256" key="3">
    <source>
        <dbReference type="ARBA" id="ARBA00023136"/>
    </source>
</evidence>
<comment type="subcellular location">
    <subcellularLocation>
        <location evidence="1">Membrane</location>
    </subcellularLocation>
</comment>
<dbReference type="SMART" id="SM00740">
    <property type="entry name" value="PASTA"/>
    <property type="match status" value="1"/>
</dbReference>
<dbReference type="InterPro" id="IPR036138">
    <property type="entry name" value="PBP_dimer_sf"/>
</dbReference>
<keyword evidence="3" id="KW-0472">Membrane</keyword>
<dbReference type="InterPro" id="IPR005543">
    <property type="entry name" value="PASTA_dom"/>
</dbReference>
<dbReference type="Pfam" id="PF03793">
    <property type="entry name" value="PASTA"/>
    <property type="match status" value="1"/>
</dbReference>
<accession>A0A348AI80</accession>
<dbReference type="InterPro" id="IPR012338">
    <property type="entry name" value="Beta-lactam/transpept-like"/>
</dbReference>
<dbReference type="CDD" id="cd06575">
    <property type="entry name" value="PASTA_Pbp2x-like_2"/>
    <property type="match status" value="1"/>
</dbReference>
<dbReference type="Pfam" id="PF00905">
    <property type="entry name" value="Transpeptidase"/>
    <property type="match status" value="1"/>
</dbReference>
<dbReference type="Gene3D" id="1.10.150.770">
    <property type="match status" value="1"/>
</dbReference>
<dbReference type="AlphaFoldDB" id="A0A348AI80"/>
<proteinExistence type="inferred from homology"/>
<dbReference type="OrthoDB" id="9770103at2"/>
<dbReference type="Gene3D" id="3.90.1310.10">
    <property type="entry name" value="Penicillin-binding protein 2a (Domain 2)"/>
    <property type="match status" value="1"/>
</dbReference>
<protein>
    <submittedName>
        <fullName evidence="5">Stage V sporulation protein D</fullName>
    </submittedName>
</protein>
<comment type="similarity">
    <text evidence="2">Belongs to the transpeptidase family.</text>
</comment>
<evidence type="ECO:0000313" key="5">
    <source>
        <dbReference type="EMBL" id="BBB90778.1"/>
    </source>
</evidence>
<gene>
    <name evidence="5" type="primary">spoVD_2</name>
    <name evidence="5" type="ORF">MAMMFC1_01439</name>
</gene>
<organism evidence="5 6">
    <name type="scientific">Methylomusa anaerophila</name>
    <dbReference type="NCBI Taxonomy" id="1930071"/>
    <lineage>
        <taxon>Bacteria</taxon>
        <taxon>Bacillati</taxon>
        <taxon>Bacillota</taxon>
        <taxon>Negativicutes</taxon>
        <taxon>Selenomonadales</taxon>
        <taxon>Sporomusaceae</taxon>
        <taxon>Methylomusa</taxon>
    </lineage>
</organism>
<dbReference type="Gene3D" id="3.30.450.330">
    <property type="match status" value="1"/>
</dbReference>
<dbReference type="Pfam" id="PF03717">
    <property type="entry name" value="PBP_dimer"/>
    <property type="match status" value="1"/>
</dbReference>
<feature type="domain" description="PASTA" evidence="4">
    <location>
        <begin position="596"/>
        <end position="655"/>
    </location>
</feature>
<evidence type="ECO:0000256" key="1">
    <source>
        <dbReference type="ARBA" id="ARBA00004370"/>
    </source>
</evidence>
<reference evidence="5 6" key="1">
    <citation type="journal article" date="2018" name="Int. J. Syst. Evol. Microbiol.">
        <title>Methylomusa anaerophila gen. nov., sp. nov., an anaerobic methanol-utilizing bacterium isolated from a microbial fuel cell.</title>
        <authorList>
            <person name="Amano N."/>
            <person name="Yamamuro A."/>
            <person name="Miyahara M."/>
            <person name="Kouzuma A."/>
            <person name="Abe T."/>
            <person name="Watanabe K."/>
        </authorList>
    </citation>
    <scope>NUCLEOTIDE SEQUENCE [LARGE SCALE GENOMIC DNA]</scope>
    <source>
        <strain evidence="5 6">MMFC1</strain>
    </source>
</reference>
<evidence type="ECO:0000313" key="6">
    <source>
        <dbReference type="Proteomes" id="UP000276437"/>
    </source>
</evidence>
<dbReference type="PANTHER" id="PTHR30627">
    <property type="entry name" value="PEPTIDOGLYCAN D,D-TRANSPEPTIDASE"/>
    <property type="match status" value="1"/>
</dbReference>
<dbReference type="InterPro" id="IPR005311">
    <property type="entry name" value="PBP_dimer"/>
</dbReference>
<dbReference type="InterPro" id="IPR001460">
    <property type="entry name" value="PCN-bd_Tpept"/>
</dbReference>
<dbReference type="SUPFAM" id="SSF54184">
    <property type="entry name" value="Penicillin-binding protein 2x (pbp-2x), c-terminal domain"/>
    <property type="match status" value="1"/>
</dbReference>
<dbReference type="Gene3D" id="3.40.710.10">
    <property type="entry name" value="DD-peptidase/beta-lactamase superfamily"/>
    <property type="match status" value="1"/>
</dbReference>
<evidence type="ECO:0000256" key="2">
    <source>
        <dbReference type="ARBA" id="ARBA00007171"/>
    </source>
</evidence>
<dbReference type="Gene3D" id="3.30.10.20">
    <property type="match status" value="1"/>
</dbReference>
<dbReference type="GO" id="GO:0071555">
    <property type="term" value="P:cell wall organization"/>
    <property type="evidence" value="ECO:0007669"/>
    <property type="project" value="TreeGrafter"/>
</dbReference>
<dbReference type="EMBL" id="AP018449">
    <property type="protein sequence ID" value="BBB90778.1"/>
    <property type="molecule type" value="Genomic_DNA"/>
</dbReference>
<dbReference type="GO" id="GO:0008658">
    <property type="term" value="F:penicillin binding"/>
    <property type="evidence" value="ECO:0007669"/>
    <property type="project" value="InterPro"/>
</dbReference>
<name>A0A348AI80_9FIRM</name>
<keyword evidence="6" id="KW-1185">Reference proteome</keyword>
<dbReference type="SUPFAM" id="SSF56601">
    <property type="entry name" value="beta-lactamase/transpeptidase-like"/>
    <property type="match status" value="1"/>
</dbReference>
<dbReference type="KEGG" id="mana:MAMMFC1_01439"/>
<dbReference type="GO" id="GO:0005886">
    <property type="term" value="C:plasma membrane"/>
    <property type="evidence" value="ECO:0007669"/>
    <property type="project" value="TreeGrafter"/>
</dbReference>
<dbReference type="InterPro" id="IPR050515">
    <property type="entry name" value="Beta-lactam/transpept"/>
</dbReference>
<dbReference type="Proteomes" id="UP000276437">
    <property type="component" value="Chromosome"/>
</dbReference>
<dbReference type="PANTHER" id="PTHR30627:SF1">
    <property type="entry name" value="PEPTIDOGLYCAN D,D-TRANSPEPTIDASE FTSI"/>
    <property type="match status" value="1"/>
</dbReference>
<dbReference type="SUPFAM" id="SSF56519">
    <property type="entry name" value="Penicillin binding protein dimerisation domain"/>
    <property type="match status" value="1"/>
</dbReference>
<evidence type="ECO:0000259" key="4">
    <source>
        <dbReference type="PROSITE" id="PS51178"/>
    </source>
</evidence>